<evidence type="ECO:0000313" key="2">
    <source>
        <dbReference type="Proteomes" id="UP000595140"/>
    </source>
</evidence>
<keyword evidence="2" id="KW-1185">Reference proteome</keyword>
<dbReference type="GO" id="GO:0005634">
    <property type="term" value="C:nucleus"/>
    <property type="evidence" value="ECO:0007669"/>
    <property type="project" value="TreeGrafter"/>
</dbReference>
<name>A0A484KRG9_9ASTE</name>
<dbReference type="EMBL" id="OOIL02000669">
    <property type="protein sequence ID" value="VFQ67920.1"/>
    <property type="molecule type" value="Genomic_DNA"/>
</dbReference>
<dbReference type="InterPro" id="IPR036390">
    <property type="entry name" value="WH_DNA-bd_sf"/>
</dbReference>
<dbReference type="Proteomes" id="UP000595140">
    <property type="component" value="Unassembled WGS sequence"/>
</dbReference>
<reference evidence="1 2" key="1">
    <citation type="submission" date="2018-04" db="EMBL/GenBank/DDBJ databases">
        <authorList>
            <person name="Vogel A."/>
        </authorList>
    </citation>
    <scope>NUCLEOTIDE SEQUENCE [LARGE SCALE GENOMIC DNA]</scope>
</reference>
<dbReference type="AlphaFoldDB" id="A0A484KRG9"/>
<dbReference type="OrthoDB" id="341730at2759"/>
<dbReference type="GO" id="GO:0030174">
    <property type="term" value="P:regulation of DNA-templated DNA replication initiation"/>
    <property type="evidence" value="ECO:0007669"/>
    <property type="project" value="InterPro"/>
</dbReference>
<accession>A0A484KRG9</accession>
<dbReference type="GO" id="GO:0000278">
    <property type="term" value="P:mitotic cell cycle"/>
    <property type="evidence" value="ECO:0007669"/>
    <property type="project" value="TreeGrafter"/>
</dbReference>
<dbReference type="GO" id="GO:0000076">
    <property type="term" value="P:DNA replication checkpoint signaling"/>
    <property type="evidence" value="ECO:0007669"/>
    <property type="project" value="TreeGrafter"/>
</dbReference>
<dbReference type="PANTHER" id="PTHR28637">
    <property type="entry name" value="DNA REPLICATION FACTOR CDT1"/>
    <property type="match status" value="1"/>
</dbReference>
<organism evidence="1 2">
    <name type="scientific">Cuscuta campestris</name>
    <dbReference type="NCBI Taxonomy" id="132261"/>
    <lineage>
        <taxon>Eukaryota</taxon>
        <taxon>Viridiplantae</taxon>
        <taxon>Streptophyta</taxon>
        <taxon>Embryophyta</taxon>
        <taxon>Tracheophyta</taxon>
        <taxon>Spermatophyta</taxon>
        <taxon>Magnoliopsida</taxon>
        <taxon>eudicotyledons</taxon>
        <taxon>Gunneridae</taxon>
        <taxon>Pentapetalae</taxon>
        <taxon>asterids</taxon>
        <taxon>lamiids</taxon>
        <taxon>Solanales</taxon>
        <taxon>Convolvulaceae</taxon>
        <taxon>Cuscuteae</taxon>
        <taxon>Cuscuta</taxon>
        <taxon>Cuscuta subgen. Grammica</taxon>
        <taxon>Cuscuta sect. Cleistogrammica</taxon>
    </lineage>
</organism>
<proteinExistence type="predicted"/>
<gene>
    <name evidence="1" type="ORF">CCAM_LOCUS9696</name>
</gene>
<evidence type="ECO:0000313" key="1">
    <source>
        <dbReference type="EMBL" id="VFQ67920.1"/>
    </source>
</evidence>
<dbReference type="GO" id="GO:0003677">
    <property type="term" value="F:DNA binding"/>
    <property type="evidence" value="ECO:0007669"/>
    <property type="project" value="InterPro"/>
</dbReference>
<dbReference type="PANTHER" id="PTHR28637:SF1">
    <property type="entry name" value="DNA REPLICATION FACTOR CDT1"/>
    <property type="match status" value="1"/>
</dbReference>
<dbReference type="InterPro" id="IPR045173">
    <property type="entry name" value="Cdt1"/>
</dbReference>
<dbReference type="GO" id="GO:0071163">
    <property type="term" value="P:DNA replication preinitiation complex assembly"/>
    <property type="evidence" value="ECO:0007669"/>
    <property type="project" value="InterPro"/>
</dbReference>
<dbReference type="GO" id="GO:0070182">
    <property type="term" value="F:DNA polymerase binding"/>
    <property type="evidence" value="ECO:0007669"/>
    <property type="project" value="TreeGrafter"/>
</dbReference>
<protein>
    <submittedName>
        <fullName evidence="1">Uncharacterized protein</fullName>
    </submittedName>
</protein>
<sequence>MVRSLTNRRFTHGHVAQMKFILPEVIEKIKDDLITINPSAVVNEGDVKSGSANIGLWNIFRKRLLDFFEAHPEVLTVLLPVYIVFG</sequence>
<dbReference type="SUPFAM" id="SSF46785">
    <property type="entry name" value="Winged helix' DNA-binding domain"/>
    <property type="match status" value="1"/>
</dbReference>